<organism evidence="2 3">
    <name type="scientific">Linum trigynum</name>
    <dbReference type="NCBI Taxonomy" id="586398"/>
    <lineage>
        <taxon>Eukaryota</taxon>
        <taxon>Viridiplantae</taxon>
        <taxon>Streptophyta</taxon>
        <taxon>Embryophyta</taxon>
        <taxon>Tracheophyta</taxon>
        <taxon>Spermatophyta</taxon>
        <taxon>Magnoliopsida</taxon>
        <taxon>eudicotyledons</taxon>
        <taxon>Gunneridae</taxon>
        <taxon>Pentapetalae</taxon>
        <taxon>rosids</taxon>
        <taxon>fabids</taxon>
        <taxon>Malpighiales</taxon>
        <taxon>Linaceae</taxon>
        <taxon>Linum</taxon>
    </lineage>
</organism>
<feature type="compositionally biased region" description="Pro residues" evidence="1">
    <location>
        <begin position="44"/>
        <end position="55"/>
    </location>
</feature>
<feature type="region of interest" description="Disordered" evidence="1">
    <location>
        <begin position="21"/>
        <end position="55"/>
    </location>
</feature>
<reference evidence="2 3" key="1">
    <citation type="submission" date="2024-04" db="EMBL/GenBank/DDBJ databases">
        <authorList>
            <person name="Fracassetti M."/>
        </authorList>
    </citation>
    <scope>NUCLEOTIDE SEQUENCE [LARGE SCALE GENOMIC DNA]</scope>
</reference>
<evidence type="ECO:0000313" key="2">
    <source>
        <dbReference type="EMBL" id="CAL1374833.1"/>
    </source>
</evidence>
<name>A0AAV2DNM7_9ROSI</name>
<dbReference type="Proteomes" id="UP001497516">
    <property type="component" value="Chromosome 3"/>
</dbReference>
<sequence>MAPPLAAPPAFTSRAATLLHSAIAAPPGQQHQSTPAAPQLSSSPPSPPVNSPPPCLDCQIEPPFVEDGGFMIRVQFFFSFWVGNWDNAGEGKTEEGRNMGYAEIGQV</sequence>
<evidence type="ECO:0000256" key="1">
    <source>
        <dbReference type="SAM" id="MobiDB-lite"/>
    </source>
</evidence>
<dbReference type="AlphaFoldDB" id="A0AAV2DNM7"/>
<protein>
    <submittedName>
        <fullName evidence="2">Uncharacterized protein</fullName>
    </submittedName>
</protein>
<gene>
    <name evidence="2" type="ORF">LTRI10_LOCUS16672</name>
</gene>
<accession>A0AAV2DNM7</accession>
<dbReference type="EMBL" id="OZ034816">
    <property type="protein sequence ID" value="CAL1374833.1"/>
    <property type="molecule type" value="Genomic_DNA"/>
</dbReference>
<keyword evidence="3" id="KW-1185">Reference proteome</keyword>
<proteinExistence type="predicted"/>
<evidence type="ECO:0000313" key="3">
    <source>
        <dbReference type="Proteomes" id="UP001497516"/>
    </source>
</evidence>
<feature type="compositionally biased region" description="Low complexity" evidence="1">
    <location>
        <begin position="33"/>
        <end position="43"/>
    </location>
</feature>